<gene>
    <name evidence="1" type="ORF">AWRI4233_LOCUS8391</name>
</gene>
<dbReference type="AlphaFoldDB" id="A0A9N8K899"/>
<name>A0A9N8K899_9PEZI</name>
<evidence type="ECO:0000313" key="2">
    <source>
        <dbReference type="Proteomes" id="UP000714618"/>
    </source>
</evidence>
<sequence length="60" mass="6768">MDDEFVNYEQAFNFEPTMDATAWMAGCVAPTLINENLWAGSLDNTSAELSFSTWEGDWNI</sequence>
<keyword evidence="2" id="KW-1185">Reference proteome</keyword>
<organism evidence="1 2">
    <name type="scientific">Aureobasidium mustum</name>
    <dbReference type="NCBI Taxonomy" id="2773714"/>
    <lineage>
        <taxon>Eukaryota</taxon>
        <taxon>Fungi</taxon>
        <taxon>Dikarya</taxon>
        <taxon>Ascomycota</taxon>
        <taxon>Pezizomycotina</taxon>
        <taxon>Dothideomycetes</taxon>
        <taxon>Dothideomycetidae</taxon>
        <taxon>Dothideales</taxon>
        <taxon>Saccotheciaceae</taxon>
        <taxon>Aureobasidium</taxon>
    </lineage>
</organism>
<reference evidence="1" key="1">
    <citation type="submission" date="2020-06" db="EMBL/GenBank/DDBJ databases">
        <authorList>
            <person name="Onetto C."/>
        </authorList>
    </citation>
    <scope>NUCLEOTIDE SEQUENCE</scope>
</reference>
<evidence type="ECO:0000313" key="1">
    <source>
        <dbReference type="EMBL" id="CAD0099566.1"/>
    </source>
</evidence>
<proteinExistence type="predicted"/>
<protein>
    <submittedName>
        <fullName evidence="1">Uncharacterized protein</fullName>
    </submittedName>
</protein>
<dbReference type="Proteomes" id="UP000714618">
    <property type="component" value="Unassembled WGS sequence"/>
</dbReference>
<comment type="caution">
    <text evidence="1">The sequence shown here is derived from an EMBL/GenBank/DDBJ whole genome shotgun (WGS) entry which is preliminary data.</text>
</comment>
<accession>A0A9N8K899</accession>
<dbReference type="EMBL" id="CAIJEO010000010">
    <property type="protein sequence ID" value="CAD0099566.1"/>
    <property type="molecule type" value="Genomic_DNA"/>
</dbReference>